<evidence type="ECO:0000313" key="2">
    <source>
        <dbReference type="Proteomes" id="UP001529510"/>
    </source>
</evidence>
<accession>A0ABD0RKN3</accession>
<proteinExistence type="predicted"/>
<dbReference type="Proteomes" id="UP001529510">
    <property type="component" value="Unassembled WGS sequence"/>
</dbReference>
<organism evidence="1 2">
    <name type="scientific">Cirrhinus mrigala</name>
    <name type="common">Mrigala</name>
    <dbReference type="NCBI Taxonomy" id="683832"/>
    <lineage>
        <taxon>Eukaryota</taxon>
        <taxon>Metazoa</taxon>
        <taxon>Chordata</taxon>
        <taxon>Craniata</taxon>
        <taxon>Vertebrata</taxon>
        <taxon>Euteleostomi</taxon>
        <taxon>Actinopterygii</taxon>
        <taxon>Neopterygii</taxon>
        <taxon>Teleostei</taxon>
        <taxon>Ostariophysi</taxon>
        <taxon>Cypriniformes</taxon>
        <taxon>Cyprinidae</taxon>
        <taxon>Labeoninae</taxon>
        <taxon>Labeonini</taxon>
        <taxon>Cirrhinus</taxon>
    </lineage>
</organism>
<feature type="non-terminal residue" evidence="1">
    <location>
        <position position="1"/>
    </location>
</feature>
<protein>
    <submittedName>
        <fullName evidence="1">Uncharacterized protein</fullName>
    </submittedName>
</protein>
<sequence>KAYSSFCSRPECADQERAEVSWTGHCDCSNQDGSSDGLPAAVDTRFKSKAVFYRRAGKLQFKIESWKRGFTLMLN</sequence>
<reference evidence="1 2" key="1">
    <citation type="submission" date="2024-05" db="EMBL/GenBank/DDBJ databases">
        <title>Genome sequencing and assembly of Indian major carp, Cirrhinus mrigala (Hamilton, 1822).</title>
        <authorList>
            <person name="Mohindra V."/>
            <person name="Chowdhury L.M."/>
            <person name="Lal K."/>
            <person name="Jena J.K."/>
        </authorList>
    </citation>
    <scope>NUCLEOTIDE SEQUENCE [LARGE SCALE GENOMIC DNA]</scope>
    <source>
        <strain evidence="1">CM1030</strain>
        <tissue evidence="1">Blood</tissue>
    </source>
</reference>
<dbReference type="EMBL" id="JAMKFB020000003">
    <property type="protein sequence ID" value="KAL0199097.1"/>
    <property type="molecule type" value="Genomic_DNA"/>
</dbReference>
<keyword evidence="2" id="KW-1185">Reference proteome</keyword>
<name>A0ABD0RKN3_CIRMR</name>
<feature type="non-terminal residue" evidence="1">
    <location>
        <position position="75"/>
    </location>
</feature>
<gene>
    <name evidence="1" type="ORF">M9458_007637</name>
</gene>
<dbReference type="AlphaFoldDB" id="A0ABD0RKN3"/>
<comment type="caution">
    <text evidence="1">The sequence shown here is derived from an EMBL/GenBank/DDBJ whole genome shotgun (WGS) entry which is preliminary data.</text>
</comment>
<evidence type="ECO:0000313" key="1">
    <source>
        <dbReference type="EMBL" id="KAL0199097.1"/>
    </source>
</evidence>